<sequence length="395" mass="42505">MIFWVTVLLLTLIVAVFVAAPLLRGSAEDTSSPDVAVYKAQLREIDRDVARGTLDADSAERTRVEVSRRLLVAAKAEQSVATEGPGRSLAIGAAVLLVAVSVGTYWIAGAPGEADQPLAQRLAQAEELRENRPSQDDMVAVAPPPPEVDAPEEYLASVQQLRDIMPTRPDDLKGWELLAFHETELRNYSAAAEAQARVIELSDGGSEEELVRLADLLVAAADGFVSKEAEEVARELLSRDEENVAGRYYIGAMHNQTGRPDIAFRLWRPLVDAGTDTFHVALARNYIENAAARAGIEYSLPEFSGPDLATIQAAENLSDEDRAAMIANMVSGLSDRLATEGGPVTDWARLVRAYGVLGEIETAQTVLREAFEVFGSDPNAVAVLREAASAIGVSK</sequence>
<dbReference type="InterPro" id="IPR011990">
    <property type="entry name" value="TPR-like_helical_dom_sf"/>
</dbReference>
<organism evidence="3 4">
    <name type="scientific">Cognatiyoonia sediminum</name>
    <dbReference type="NCBI Taxonomy" id="1508389"/>
    <lineage>
        <taxon>Bacteria</taxon>
        <taxon>Pseudomonadati</taxon>
        <taxon>Pseudomonadota</taxon>
        <taxon>Alphaproteobacteria</taxon>
        <taxon>Rhodobacterales</taxon>
        <taxon>Paracoccaceae</taxon>
        <taxon>Cognatiyoonia</taxon>
    </lineage>
</organism>
<keyword evidence="4" id="KW-1185">Reference proteome</keyword>
<dbReference type="NCBIfam" id="TIGR03142">
    <property type="entry name" value="cytochro_ccmI"/>
    <property type="match status" value="1"/>
</dbReference>
<evidence type="ECO:0000256" key="1">
    <source>
        <dbReference type="ARBA" id="ARBA00004196"/>
    </source>
</evidence>
<dbReference type="GO" id="GO:0005886">
    <property type="term" value="C:plasma membrane"/>
    <property type="evidence" value="ECO:0007669"/>
    <property type="project" value="TreeGrafter"/>
</dbReference>
<name>A0A1M5MQX2_9RHOB</name>
<dbReference type="Gene3D" id="1.25.40.10">
    <property type="entry name" value="Tetratricopeptide repeat domain"/>
    <property type="match status" value="1"/>
</dbReference>
<dbReference type="PANTHER" id="PTHR47870:SF1">
    <property type="entry name" value="CYTOCHROME C-TYPE BIOGENESIS PROTEIN CCMH"/>
    <property type="match status" value="1"/>
</dbReference>
<keyword evidence="2" id="KW-0201">Cytochrome c-type biogenesis</keyword>
<dbReference type="GO" id="GO:0017004">
    <property type="term" value="P:cytochrome complex assembly"/>
    <property type="evidence" value="ECO:0007669"/>
    <property type="project" value="UniProtKB-KW"/>
</dbReference>
<evidence type="ECO:0000313" key="3">
    <source>
        <dbReference type="EMBL" id="SHG79794.1"/>
    </source>
</evidence>
<dbReference type="InterPro" id="IPR017560">
    <property type="entry name" value="Cyt_c_biogenesis_CcmI"/>
</dbReference>
<dbReference type="EMBL" id="FQXB01000001">
    <property type="protein sequence ID" value="SHG79794.1"/>
    <property type="molecule type" value="Genomic_DNA"/>
</dbReference>
<gene>
    <name evidence="3" type="ORF">SAMN05444003_0973</name>
</gene>
<dbReference type="OrthoDB" id="9815847at2"/>
<protein>
    <submittedName>
        <fullName evidence="3">Cytochrome c-type biogenesis protein CcmH</fullName>
    </submittedName>
</protein>
<accession>A0A1M5MQX2</accession>
<reference evidence="3 4" key="1">
    <citation type="submission" date="2016-11" db="EMBL/GenBank/DDBJ databases">
        <authorList>
            <person name="Jaros S."/>
            <person name="Januszkiewicz K."/>
            <person name="Wedrychowicz H."/>
        </authorList>
    </citation>
    <scope>NUCLEOTIDE SEQUENCE [LARGE SCALE GENOMIC DNA]</scope>
    <source>
        <strain evidence="3 4">DSM 28715</strain>
    </source>
</reference>
<dbReference type="PANTHER" id="PTHR47870">
    <property type="entry name" value="CYTOCHROME C-TYPE BIOGENESIS PROTEIN CCMH"/>
    <property type="match status" value="1"/>
</dbReference>
<dbReference type="AlphaFoldDB" id="A0A1M5MQX2"/>
<comment type="subcellular location">
    <subcellularLocation>
        <location evidence="1">Cell envelope</location>
    </subcellularLocation>
</comment>
<dbReference type="Proteomes" id="UP000184074">
    <property type="component" value="Unassembled WGS sequence"/>
</dbReference>
<evidence type="ECO:0000313" key="4">
    <source>
        <dbReference type="Proteomes" id="UP000184074"/>
    </source>
</evidence>
<dbReference type="GO" id="GO:0030313">
    <property type="term" value="C:cell envelope"/>
    <property type="evidence" value="ECO:0007669"/>
    <property type="project" value="UniProtKB-SubCell"/>
</dbReference>
<dbReference type="SUPFAM" id="SSF48452">
    <property type="entry name" value="TPR-like"/>
    <property type="match status" value="1"/>
</dbReference>
<dbReference type="STRING" id="1508389.SAMN05444003_0973"/>
<dbReference type="RefSeq" id="WP_072899719.1">
    <property type="nucleotide sequence ID" value="NZ_FQXB01000001.1"/>
</dbReference>
<evidence type="ECO:0000256" key="2">
    <source>
        <dbReference type="ARBA" id="ARBA00022748"/>
    </source>
</evidence>
<proteinExistence type="predicted"/>
<dbReference type="InterPro" id="IPR051263">
    <property type="entry name" value="C-type_cytochrome_biogenesis"/>
</dbReference>